<accession>A0A059C484</accession>
<keyword evidence="2" id="KW-0472">Membrane</keyword>
<organism evidence="3">
    <name type="scientific">Eucalyptus grandis</name>
    <name type="common">Flooded gum</name>
    <dbReference type="NCBI Taxonomy" id="71139"/>
    <lineage>
        <taxon>Eukaryota</taxon>
        <taxon>Viridiplantae</taxon>
        <taxon>Streptophyta</taxon>
        <taxon>Embryophyta</taxon>
        <taxon>Tracheophyta</taxon>
        <taxon>Spermatophyta</taxon>
        <taxon>Magnoliopsida</taxon>
        <taxon>eudicotyledons</taxon>
        <taxon>Gunneridae</taxon>
        <taxon>Pentapetalae</taxon>
        <taxon>rosids</taxon>
        <taxon>malvids</taxon>
        <taxon>Myrtales</taxon>
        <taxon>Myrtaceae</taxon>
        <taxon>Myrtoideae</taxon>
        <taxon>Eucalypteae</taxon>
        <taxon>Eucalyptus</taxon>
    </lineage>
</organism>
<name>A0A059C484_EUCGR</name>
<sequence>MKARVESSWDSTNGNSQGTRVKIERGERRRTRIRNIGFMGRRRKGLKWIVNGLSLNEFIQNSFILTVLFRTYLG</sequence>
<reference evidence="3" key="1">
    <citation type="submission" date="2013-07" db="EMBL/GenBank/DDBJ databases">
        <title>The genome of Eucalyptus grandis.</title>
        <authorList>
            <person name="Schmutz J."/>
            <person name="Hayes R."/>
            <person name="Myburg A."/>
            <person name="Tuskan G."/>
            <person name="Grattapaglia D."/>
            <person name="Rokhsar D.S."/>
        </authorList>
    </citation>
    <scope>NUCLEOTIDE SEQUENCE</scope>
    <source>
        <tissue evidence="3">Leaf extractions</tissue>
    </source>
</reference>
<dbReference type="EMBL" id="KK198757">
    <property type="protein sequence ID" value="KCW73044.1"/>
    <property type="molecule type" value="Genomic_DNA"/>
</dbReference>
<feature type="compositionally biased region" description="Polar residues" evidence="1">
    <location>
        <begin position="8"/>
        <end position="18"/>
    </location>
</feature>
<feature type="transmembrane region" description="Helical" evidence="2">
    <location>
        <begin position="48"/>
        <end position="69"/>
    </location>
</feature>
<evidence type="ECO:0000256" key="2">
    <source>
        <dbReference type="SAM" id="Phobius"/>
    </source>
</evidence>
<keyword evidence="2" id="KW-1133">Transmembrane helix</keyword>
<evidence type="ECO:0000313" key="3">
    <source>
        <dbReference type="EMBL" id="KCW73044.1"/>
    </source>
</evidence>
<dbReference type="InParanoid" id="A0A059C484"/>
<dbReference type="AlphaFoldDB" id="A0A059C484"/>
<protein>
    <submittedName>
        <fullName evidence="3">Uncharacterized protein</fullName>
    </submittedName>
</protein>
<feature type="region of interest" description="Disordered" evidence="1">
    <location>
        <begin position="1"/>
        <end position="20"/>
    </location>
</feature>
<dbReference type="Gramene" id="KCW73044">
    <property type="protein sequence ID" value="KCW73044"/>
    <property type="gene ID" value="EUGRSUZ_E01490"/>
</dbReference>
<keyword evidence="2" id="KW-0812">Transmembrane</keyword>
<proteinExistence type="predicted"/>
<evidence type="ECO:0000256" key="1">
    <source>
        <dbReference type="SAM" id="MobiDB-lite"/>
    </source>
</evidence>
<gene>
    <name evidence="3" type="ORF">EUGRSUZ_E01490</name>
</gene>